<feature type="transmembrane region" description="Helical" evidence="1">
    <location>
        <begin position="49"/>
        <end position="69"/>
    </location>
</feature>
<name>A0A5B7SUH6_9LACO</name>
<feature type="transmembrane region" description="Helical" evidence="1">
    <location>
        <begin position="226"/>
        <end position="248"/>
    </location>
</feature>
<keyword evidence="1" id="KW-0472">Membrane</keyword>
<accession>A0A5B7SUH6</accession>
<gene>
    <name evidence="2" type="ORF">FG051_00345</name>
</gene>
<protein>
    <submittedName>
        <fullName evidence="2">Uncharacterized protein</fullName>
    </submittedName>
</protein>
<dbReference type="STRING" id="1423818.FC88_GL000051"/>
<feature type="transmembrane region" description="Helical" evidence="1">
    <location>
        <begin position="90"/>
        <end position="121"/>
    </location>
</feature>
<proteinExistence type="predicted"/>
<feature type="transmembrane region" description="Helical" evidence="1">
    <location>
        <begin position="21"/>
        <end position="43"/>
    </location>
</feature>
<keyword evidence="1" id="KW-1133">Transmembrane helix</keyword>
<reference evidence="2 3" key="1">
    <citation type="submission" date="2019-05" db="EMBL/GenBank/DDBJ databases">
        <title>Genome Sequence of Lactobacillus futsaii Y97, a Potential Probiotic Strain Isolated from the Futsai of Taiwan.</title>
        <authorList>
            <person name="Du X."/>
        </authorList>
    </citation>
    <scope>NUCLEOTIDE SEQUENCE [LARGE SCALE GENOMIC DNA]</scope>
    <source>
        <strain evidence="2 3">Y97</strain>
    </source>
</reference>
<dbReference type="Proteomes" id="UP000310673">
    <property type="component" value="Chromosome"/>
</dbReference>
<evidence type="ECO:0000313" key="2">
    <source>
        <dbReference type="EMBL" id="QCX23646.1"/>
    </source>
</evidence>
<dbReference type="RefSeq" id="WP_057811929.1">
    <property type="nucleotide sequence ID" value="NZ_CP040736.1"/>
</dbReference>
<feature type="transmembrane region" description="Helical" evidence="1">
    <location>
        <begin position="181"/>
        <end position="206"/>
    </location>
</feature>
<evidence type="ECO:0000313" key="3">
    <source>
        <dbReference type="Proteomes" id="UP000310673"/>
    </source>
</evidence>
<sequence length="257" mass="29402">MNDFAGLSKNLIREKWKLMNWIVGIDILALIVLFIMRLISSGFNTTIDFFFETFVVSVTIVNFVSFIMLSRKNEHIYTSNNYRLIPVTDTTLYISNLFTTFVAFVYLQILEVIIAVILYAIGNFGGIDSSNFTNSNIGAGLTFGVIIFMILVTLVTWSGITLIHFLISWIKGFLPFKSQKFVTFILYLVVIWAASIIFDSATGYVYRLIYTAGYMGAQTLSQFSNAIWITSGIMFVWLVIFSLINIYLMKRWVETIR</sequence>
<organism evidence="2 3">
    <name type="scientific">Companilactobacillus futsaii</name>
    <dbReference type="NCBI Taxonomy" id="938155"/>
    <lineage>
        <taxon>Bacteria</taxon>
        <taxon>Bacillati</taxon>
        <taxon>Bacillota</taxon>
        <taxon>Bacilli</taxon>
        <taxon>Lactobacillales</taxon>
        <taxon>Lactobacillaceae</taxon>
        <taxon>Companilactobacillus</taxon>
    </lineage>
</organism>
<dbReference type="KEGG" id="lft:FG051_00345"/>
<dbReference type="AlphaFoldDB" id="A0A5B7SUH6"/>
<keyword evidence="1" id="KW-0812">Transmembrane</keyword>
<evidence type="ECO:0000256" key="1">
    <source>
        <dbReference type="SAM" id="Phobius"/>
    </source>
</evidence>
<feature type="transmembrane region" description="Helical" evidence="1">
    <location>
        <begin position="141"/>
        <end position="169"/>
    </location>
</feature>
<dbReference type="EMBL" id="CP040736">
    <property type="protein sequence ID" value="QCX23646.1"/>
    <property type="molecule type" value="Genomic_DNA"/>
</dbReference>